<keyword evidence="4" id="KW-1185">Reference proteome</keyword>
<reference evidence="3 4" key="1">
    <citation type="submission" date="2017-04" db="EMBL/GenBank/DDBJ databases">
        <title>Draft genome sequence of Tuber borchii Vittad., a whitish edible truffle.</title>
        <authorList>
            <consortium name="DOE Joint Genome Institute"/>
            <person name="Murat C."/>
            <person name="Kuo A."/>
            <person name="Barry K.W."/>
            <person name="Clum A."/>
            <person name="Dockter R.B."/>
            <person name="Fauchery L."/>
            <person name="Iotti M."/>
            <person name="Kohler A."/>
            <person name="Labutti K."/>
            <person name="Lindquist E.A."/>
            <person name="Lipzen A."/>
            <person name="Ohm R.A."/>
            <person name="Wang M."/>
            <person name="Grigoriev I.V."/>
            <person name="Zambonelli A."/>
            <person name="Martin F.M."/>
        </authorList>
    </citation>
    <scope>NUCLEOTIDE SEQUENCE [LARGE SCALE GENOMIC DNA]</scope>
    <source>
        <strain evidence="3 4">Tbo3840</strain>
    </source>
</reference>
<feature type="region of interest" description="Disordered" evidence="2">
    <location>
        <begin position="71"/>
        <end position="91"/>
    </location>
</feature>
<keyword evidence="1" id="KW-0175">Coiled coil</keyword>
<dbReference type="Proteomes" id="UP000244722">
    <property type="component" value="Unassembled WGS sequence"/>
</dbReference>
<dbReference type="EMBL" id="NESQ01000015">
    <property type="protein sequence ID" value="PUU83334.1"/>
    <property type="molecule type" value="Genomic_DNA"/>
</dbReference>
<feature type="compositionally biased region" description="Polar residues" evidence="2">
    <location>
        <begin position="33"/>
        <end position="56"/>
    </location>
</feature>
<dbReference type="PANTHER" id="PTHR39597:SF1">
    <property type="entry name" value="UBA DOMAIN-CONTAINING PROTEIN RUP1"/>
    <property type="match status" value="1"/>
</dbReference>
<organism evidence="3 4">
    <name type="scientific">Tuber borchii</name>
    <name type="common">White truffle</name>
    <dbReference type="NCBI Taxonomy" id="42251"/>
    <lineage>
        <taxon>Eukaryota</taxon>
        <taxon>Fungi</taxon>
        <taxon>Dikarya</taxon>
        <taxon>Ascomycota</taxon>
        <taxon>Pezizomycotina</taxon>
        <taxon>Pezizomycetes</taxon>
        <taxon>Pezizales</taxon>
        <taxon>Tuberaceae</taxon>
        <taxon>Tuber</taxon>
    </lineage>
</organism>
<evidence type="ECO:0000256" key="2">
    <source>
        <dbReference type="SAM" id="MobiDB-lite"/>
    </source>
</evidence>
<feature type="region of interest" description="Disordered" evidence="2">
    <location>
        <begin position="17"/>
        <end position="56"/>
    </location>
</feature>
<dbReference type="OrthoDB" id="4489171at2759"/>
<dbReference type="InterPro" id="IPR055335">
    <property type="entry name" value="Ucp6/RUP1"/>
</dbReference>
<accession>A0A2T7A6H9</accession>
<feature type="coiled-coil region" evidence="1">
    <location>
        <begin position="321"/>
        <end position="348"/>
    </location>
</feature>
<protein>
    <recommendedName>
        <fullName evidence="5">Ubiquitin interaction motif protein</fullName>
    </recommendedName>
</protein>
<comment type="caution">
    <text evidence="3">The sequence shown here is derived from an EMBL/GenBank/DDBJ whole genome shotgun (WGS) entry which is preliminary data.</text>
</comment>
<sequence>METIDSDPELARALAASMEASGAHTGEYGAQETGITGTRTSPATSYLQPANPNREYNPQHWALTTTHEIFLDPGPSERKRRPGDPAFLRPANSGSNIAALLTILHGIPAARESMLARDCLDRDYGHDDQWWNGQPIKILRVTNTGDEEAGEPEITEEVKEVQRLMAFLDGTMRAYGSVESLAMIPSYQEHEQASTLSTFFREWIKAIQKATLEPADGKYGCTFFSEATQYIRGATDEASMNKEVFQIMDLIGPKIGETTLYDMLDSVAFPPDDETDVFVKFAPVICAQIRPFDNGIFNGCPIAIPTVLYPDRYTQAWAVPMREVRREIEEQRNIIAEIELQEDKLKRVQVNEATYHELQGVPQPRELLSILVEHYAAEGNREVPAGIANEAQSESSAVLLAMLEGVIHQLDAKLEALAKKKEEAQETLAKLRSSLTSPENLDPSLPPLTRYTLRGISPESSTTFVLLRSPNSEEGQASASSPAGSIGEQWWCINWTPRASATGWDTTPTLNYEVKKVTEEKVMHAIKTTGEGTVLLVYANDEALNLGEGIDASLPGPLQTFVDRDNAAFKAELQPNSPGRKRHNDWLDPEDEGANSSPGAGFSPKKISSSRSSATLGNATPEISRRNSLSGNEIEMMEGIGSGSSQPPTGGSDGIGERIDFHQSGGGEMQERDGISPVAIAFHLDPKGREKDLDQDMKDVDSEHIEFADSIGKKV</sequence>
<name>A0A2T7A6H9_TUBBO</name>
<proteinExistence type="predicted"/>
<dbReference type="GO" id="GO:0016579">
    <property type="term" value="P:protein deubiquitination"/>
    <property type="evidence" value="ECO:0007669"/>
    <property type="project" value="TreeGrafter"/>
</dbReference>
<dbReference type="GO" id="GO:0005829">
    <property type="term" value="C:cytosol"/>
    <property type="evidence" value="ECO:0007669"/>
    <property type="project" value="TreeGrafter"/>
</dbReference>
<feature type="region of interest" description="Disordered" evidence="2">
    <location>
        <begin position="570"/>
        <end position="672"/>
    </location>
</feature>
<evidence type="ECO:0000256" key="1">
    <source>
        <dbReference type="SAM" id="Coils"/>
    </source>
</evidence>
<dbReference type="STRING" id="42251.A0A2T7A6H9"/>
<evidence type="ECO:0000313" key="4">
    <source>
        <dbReference type="Proteomes" id="UP000244722"/>
    </source>
</evidence>
<dbReference type="GO" id="GO:0005634">
    <property type="term" value="C:nucleus"/>
    <property type="evidence" value="ECO:0007669"/>
    <property type="project" value="TreeGrafter"/>
</dbReference>
<gene>
    <name evidence="3" type="ORF">B9Z19DRAFT_1098717</name>
</gene>
<dbReference type="PANTHER" id="PTHR39597">
    <property type="entry name" value="UBA DOMAIN-CONTAINING PROTEIN RUP1"/>
    <property type="match status" value="1"/>
</dbReference>
<evidence type="ECO:0000313" key="3">
    <source>
        <dbReference type="EMBL" id="PUU83334.1"/>
    </source>
</evidence>
<evidence type="ECO:0008006" key="5">
    <source>
        <dbReference type="Google" id="ProtNLM"/>
    </source>
</evidence>
<dbReference type="AlphaFoldDB" id="A0A2T7A6H9"/>
<feature type="coiled-coil region" evidence="1">
    <location>
        <begin position="400"/>
        <end position="434"/>
    </location>
</feature>